<dbReference type="InterPro" id="IPR027417">
    <property type="entry name" value="P-loop_NTPase"/>
</dbReference>
<feature type="region of interest" description="Disordered" evidence="12">
    <location>
        <begin position="338"/>
        <end position="437"/>
    </location>
</feature>
<keyword evidence="15" id="KW-1185">Reference proteome</keyword>
<dbReference type="PROSITE" id="PS50067">
    <property type="entry name" value="KINESIN_MOTOR_2"/>
    <property type="match status" value="1"/>
</dbReference>
<name>F2U714_SALR5</name>
<feature type="region of interest" description="Disordered" evidence="12">
    <location>
        <begin position="690"/>
        <end position="723"/>
    </location>
</feature>
<dbReference type="GO" id="GO:0006281">
    <property type="term" value="P:DNA repair"/>
    <property type="evidence" value="ECO:0007669"/>
    <property type="project" value="InterPro"/>
</dbReference>
<dbReference type="RefSeq" id="XP_004995150.1">
    <property type="nucleotide sequence ID" value="XM_004995093.1"/>
</dbReference>
<evidence type="ECO:0000256" key="10">
    <source>
        <dbReference type="PROSITE-ProRule" id="PRU00339"/>
    </source>
</evidence>
<accession>F2U714</accession>
<dbReference type="GO" id="GO:0051231">
    <property type="term" value="P:spindle elongation"/>
    <property type="evidence" value="ECO:0007669"/>
    <property type="project" value="TreeGrafter"/>
</dbReference>
<feature type="compositionally biased region" description="Low complexity" evidence="12">
    <location>
        <begin position="583"/>
        <end position="599"/>
    </location>
</feature>
<comment type="similarity">
    <text evidence="9 11">Belongs to the TRAFAC class myosin-kinesin ATPase superfamily. Kinesin family.</text>
</comment>
<evidence type="ECO:0000256" key="7">
    <source>
        <dbReference type="ARBA" id="ARBA00023175"/>
    </source>
</evidence>
<dbReference type="SUPFAM" id="SSF47781">
    <property type="entry name" value="RuvA domain 2-like"/>
    <property type="match status" value="1"/>
</dbReference>
<feature type="compositionally biased region" description="Polar residues" evidence="12">
    <location>
        <begin position="485"/>
        <end position="495"/>
    </location>
</feature>
<dbReference type="Pfam" id="PF12836">
    <property type="entry name" value="HHH_3"/>
    <property type="match status" value="1"/>
</dbReference>
<feature type="compositionally biased region" description="Basic and acidic residues" evidence="12">
    <location>
        <begin position="562"/>
        <end position="582"/>
    </location>
</feature>
<evidence type="ECO:0000256" key="12">
    <source>
        <dbReference type="SAM" id="MobiDB-lite"/>
    </source>
</evidence>
<evidence type="ECO:0000256" key="1">
    <source>
        <dbReference type="ARBA" id="ARBA00022499"/>
    </source>
</evidence>
<evidence type="ECO:0000259" key="13">
    <source>
        <dbReference type="PROSITE" id="PS50067"/>
    </source>
</evidence>
<dbReference type="KEGG" id="sre:PTSG_04253"/>
<evidence type="ECO:0000313" key="14">
    <source>
        <dbReference type="EMBL" id="EGD83646.1"/>
    </source>
</evidence>
<keyword evidence="7 9" id="KW-0505">Motor protein</keyword>
<dbReference type="GO" id="GO:0007018">
    <property type="term" value="P:microtubule-based movement"/>
    <property type="evidence" value="ECO:0007669"/>
    <property type="project" value="InterPro"/>
</dbReference>
<dbReference type="GO" id="GO:0005874">
    <property type="term" value="C:microtubule"/>
    <property type="evidence" value="ECO:0007669"/>
    <property type="project" value="UniProtKB-KW"/>
</dbReference>
<dbReference type="GO" id="GO:0003677">
    <property type="term" value="F:DNA binding"/>
    <property type="evidence" value="ECO:0007669"/>
    <property type="project" value="InterPro"/>
</dbReference>
<keyword evidence="5 9" id="KW-0067">ATP-binding</keyword>
<dbReference type="Gene3D" id="3.40.850.10">
    <property type="entry name" value="Kinesin motor domain"/>
    <property type="match status" value="1"/>
</dbReference>
<dbReference type="InterPro" id="IPR019821">
    <property type="entry name" value="Kinesin_motor_CS"/>
</dbReference>
<feature type="region of interest" description="Disordered" evidence="12">
    <location>
        <begin position="460"/>
        <end position="496"/>
    </location>
</feature>
<dbReference type="InterPro" id="IPR019734">
    <property type="entry name" value="TPR_rpt"/>
</dbReference>
<evidence type="ECO:0000256" key="3">
    <source>
        <dbReference type="ARBA" id="ARBA00022701"/>
    </source>
</evidence>
<dbReference type="AlphaFoldDB" id="F2U714"/>
<feature type="compositionally biased region" description="Polar residues" evidence="12">
    <location>
        <begin position="704"/>
        <end position="718"/>
    </location>
</feature>
<dbReference type="GeneID" id="16075730"/>
<feature type="domain" description="Kinesin motor" evidence="13">
    <location>
        <begin position="5"/>
        <end position="326"/>
    </location>
</feature>
<sequence length="816" mass="89429">MDSGNVRVAVRVRCVLEHEQDEELCLTQADKAIQLYNWKSPTDTLKFRFDACYNEEASQKEIFMGEVKPLLDLPLKGFNATCFAYGPTGAGKTFTMQGTKQHPGIIPRSIKHMFQLVNRRTKDTQQFTVSMSFLEIYQEKVYDLLEPKDHDLTILQDASGSIVVPDLAEVPIQSVKDFEATYNSGLEQRATHSTALNAHSSRSHAVLTIKVQSRACKNGEWNARVGKLHLIDLAGSEDNRKTGNVGDRMKESTAINKSLFALNQVVDAINRKQARIPYRESKLTRFLQEALGGNSVAKILTCLGPTKNMYFNTYHALNFASKSRQVVNKPFEARTTRVNAAGKAQPTPAASTSSGPIVRPSRANAGGKRSAAAADGSEDNTSKRANRRPAGPSSSASSRAPHASSLRREIQTEGSRRPTKQAATATAGKGKDGSLTQRLEHRVQQLEKYMTDVMLAQMNGQQQQQQQQQDAADTATESETTTSAVQKATFSSSMTEEQRVHVAKSIIKVAKAFKSSGDLPSALRHYEEALELLPKHEGLRAKVEALRKKVANRAGKTNAGEGKNESDTAKADKNRIPADHIDSTTSNSTTATAATTTSSKQSKKGGTVTEKTTNLLQQSRQRMAMLGGSTFRARAADKGKMKDTLGRKKLEVFDEFATPVRGLGGRPATHAQGHPAAAAAARKPLAKRKPLCPIQHPPKKGHQDNLNDSTQEDPTWSPENEEEDAMNDGMLKYFEPRDSVRRKRPKVAHVPPTLMATLNEANAKELMELNGIGKKRAQAILAHRQLRGNFESVADLHECGLTDGILSRLVMTHVVV</sequence>
<dbReference type="GO" id="GO:0005524">
    <property type="term" value="F:ATP binding"/>
    <property type="evidence" value="ECO:0007669"/>
    <property type="project" value="UniProtKB-UniRule"/>
</dbReference>
<dbReference type="GO" id="GO:0003777">
    <property type="term" value="F:microtubule motor activity"/>
    <property type="evidence" value="ECO:0007669"/>
    <property type="project" value="InterPro"/>
</dbReference>
<dbReference type="OrthoDB" id="3176171at2759"/>
<evidence type="ECO:0000256" key="9">
    <source>
        <dbReference type="PROSITE-ProRule" id="PRU00283"/>
    </source>
</evidence>
<dbReference type="SMART" id="SM00129">
    <property type="entry name" value="KISc"/>
    <property type="match status" value="1"/>
</dbReference>
<evidence type="ECO:0000256" key="6">
    <source>
        <dbReference type="ARBA" id="ARBA00023054"/>
    </source>
</evidence>
<feature type="region of interest" description="Disordered" evidence="12">
    <location>
        <begin position="552"/>
        <end position="617"/>
    </location>
</feature>
<feature type="compositionally biased region" description="Low complexity" evidence="12">
    <location>
        <begin position="361"/>
        <end position="375"/>
    </location>
</feature>
<evidence type="ECO:0000313" key="15">
    <source>
        <dbReference type="Proteomes" id="UP000007799"/>
    </source>
</evidence>
<evidence type="ECO:0000256" key="8">
    <source>
        <dbReference type="ARBA" id="ARBA00045288"/>
    </source>
</evidence>
<dbReference type="InParanoid" id="F2U714"/>
<dbReference type="SUPFAM" id="SSF52540">
    <property type="entry name" value="P-loop containing nucleoside triphosphate hydrolases"/>
    <property type="match status" value="1"/>
</dbReference>
<keyword evidence="3 11" id="KW-0493">Microtubule</keyword>
<organism evidence="15">
    <name type="scientific">Salpingoeca rosetta (strain ATCC 50818 / BSB-021)</name>
    <dbReference type="NCBI Taxonomy" id="946362"/>
    <lineage>
        <taxon>Eukaryota</taxon>
        <taxon>Choanoflagellata</taxon>
        <taxon>Craspedida</taxon>
        <taxon>Salpingoecidae</taxon>
        <taxon>Salpingoeca</taxon>
    </lineage>
</organism>
<dbReference type="InterPro" id="IPR001752">
    <property type="entry name" value="Kinesin_motor_dom"/>
</dbReference>
<dbReference type="PROSITE" id="PS00411">
    <property type="entry name" value="KINESIN_MOTOR_1"/>
    <property type="match status" value="1"/>
</dbReference>
<dbReference type="GO" id="GO:0007052">
    <property type="term" value="P:mitotic spindle organization"/>
    <property type="evidence" value="ECO:0007669"/>
    <property type="project" value="TreeGrafter"/>
</dbReference>
<protein>
    <recommendedName>
        <fullName evidence="11">Kinesin-like protein</fullName>
    </recommendedName>
</protein>
<dbReference type="eggNOG" id="KOG0242">
    <property type="taxonomic scope" value="Eukaryota"/>
</dbReference>
<evidence type="ECO:0000256" key="11">
    <source>
        <dbReference type="RuleBase" id="RU000394"/>
    </source>
</evidence>
<dbReference type="GO" id="GO:0005875">
    <property type="term" value="C:microtubule associated complex"/>
    <property type="evidence" value="ECO:0007669"/>
    <property type="project" value="TreeGrafter"/>
</dbReference>
<keyword evidence="10" id="KW-0802">TPR repeat</keyword>
<feature type="compositionally biased region" description="Low complexity" evidence="12">
    <location>
        <begin position="461"/>
        <end position="484"/>
    </location>
</feature>
<dbReference type="PROSITE" id="PS50005">
    <property type="entry name" value="TPR"/>
    <property type="match status" value="1"/>
</dbReference>
<dbReference type="InterPro" id="IPR010994">
    <property type="entry name" value="RuvA_2-like"/>
</dbReference>
<dbReference type="InterPro" id="IPR036961">
    <property type="entry name" value="Kinesin_motor_dom_sf"/>
</dbReference>
<evidence type="ECO:0000256" key="2">
    <source>
        <dbReference type="ARBA" id="ARBA00022553"/>
    </source>
</evidence>
<dbReference type="EMBL" id="GL832963">
    <property type="protein sequence ID" value="EGD83646.1"/>
    <property type="molecule type" value="Genomic_DNA"/>
</dbReference>
<feature type="compositionally biased region" description="Basic and acidic residues" evidence="12">
    <location>
        <begin position="406"/>
        <end position="416"/>
    </location>
</feature>
<evidence type="ECO:0000256" key="4">
    <source>
        <dbReference type="ARBA" id="ARBA00022741"/>
    </source>
</evidence>
<dbReference type="PRINTS" id="PR00380">
    <property type="entry name" value="KINESINHEAVY"/>
</dbReference>
<proteinExistence type="inferred from homology"/>
<dbReference type="STRING" id="946362.F2U714"/>
<feature type="repeat" description="TPR" evidence="10">
    <location>
        <begin position="503"/>
        <end position="536"/>
    </location>
</feature>
<dbReference type="Gene3D" id="1.10.150.280">
    <property type="entry name" value="AF1531-like domain"/>
    <property type="match status" value="1"/>
</dbReference>
<dbReference type="GO" id="GO:0008017">
    <property type="term" value="F:microtubule binding"/>
    <property type="evidence" value="ECO:0007669"/>
    <property type="project" value="InterPro"/>
</dbReference>
<feature type="binding site" evidence="9">
    <location>
        <begin position="86"/>
        <end position="93"/>
    </location>
    <ligand>
        <name>ATP</name>
        <dbReference type="ChEBI" id="CHEBI:30616"/>
    </ligand>
</feature>
<gene>
    <name evidence="14" type="ORF">PTSG_04253</name>
</gene>
<comment type="function">
    <text evidence="8">Kinesin family member that is involved in spindle formation and the movements of chromosomes during mitosis and meiosis. Binds to microtubules and to DNA. Plays a role in congression of laterally attached chromosomes in NDC80-depleted cells.</text>
</comment>
<keyword evidence="1" id="KW-1017">Isopeptide bond</keyword>
<keyword evidence="6" id="KW-0175">Coiled coil</keyword>
<dbReference type="InterPro" id="IPR003583">
    <property type="entry name" value="Hlx-hairpin-Hlx_DNA-bd_motif"/>
</dbReference>
<reference evidence="14" key="1">
    <citation type="submission" date="2009-08" db="EMBL/GenBank/DDBJ databases">
        <title>Annotation of Salpingoeca rosetta.</title>
        <authorList>
            <consortium name="The Broad Institute Genome Sequencing Platform"/>
            <person name="Russ C."/>
            <person name="Cuomo C."/>
            <person name="Burger G."/>
            <person name="Gray M.W."/>
            <person name="Holland P.W.H."/>
            <person name="King N."/>
            <person name="Lang F.B.F."/>
            <person name="Roger A.J."/>
            <person name="Ruiz-Trillo I."/>
            <person name="Young S.K."/>
            <person name="Zeng Q."/>
            <person name="Gargeya S."/>
            <person name="Alvarado L."/>
            <person name="Berlin A."/>
            <person name="Chapman S.B."/>
            <person name="Chen Z."/>
            <person name="Freedman E."/>
            <person name="Gellesch M."/>
            <person name="Goldberg J."/>
            <person name="Griggs A."/>
            <person name="Gujja S."/>
            <person name="Heilman E."/>
            <person name="Heiman D."/>
            <person name="Howarth C."/>
            <person name="Mehta T."/>
            <person name="Neiman D."/>
            <person name="Pearson M."/>
            <person name="Roberts A."/>
            <person name="Saif S."/>
            <person name="Shea T."/>
            <person name="Shenoy N."/>
            <person name="Sisk P."/>
            <person name="Stolte C."/>
            <person name="Sykes S."/>
            <person name="White J."/>
            <person name="Yandava C."/>
            <person name="Haas B."/>
            <person name="Nusbaum C."/>
            <person name="Birren B."/>
        </authorList>
    </citation>
    <scope>NUCLEOTIDE SEQUENCE [LARGE SCALE GENOMIC DNA]</scope>
    <source>
        <strain evidence="14">ATCC 50818</strain>
    </source>
</reference>
<evidence type="ECO:0000256" key="5">
    <source>
        <dbReference type="ARBA" id="ARBA00022840"/>
    </source>
</evidence>
<dbReference type="PANTHER" id="PTHR47969:SF9">
    <property type="entry name" value="KINESIN-LIKE PROTEIN"/>
    <property type="match status" value="1"/>
</dbReference>
<dbReference type="InterPro" id="IPR027640">
    <property type="entry name" value="Kinesin-like_fam"/>
</dbReference>
<keyword evidence="4 9" id="KW-0547">Nucleotide-binding</keyword>
<dbReference type="SMART" id="SM00278">
    <property type="entry name" value="HhH1"/>
    <property type="match status" value="1"/>
</dbReference>
<dbReference type="Proteomes" id="UP000007799">
    <property type="component" value="Unassembled WGS sequence"/>
</dbReference>
<dbReference type="PANTHER" id="PTHR47969">
    <property type="entry name" value="CHROMOSOME-ASSOCIATED KINESIN KIF4A-RELATED"/>
    <property type="match status" value="1"/>
</dbReference>
<feature type="compositionally biased region" description="Low complexity" evidence="12">
    <location>
        <begin position="388"/>
        <end position="404"/>
    </location>
</feature>
<dbReference type="Pfam" id="PF00225">
    <property type="entry name" value="Kinesin"/>
    <property type="match status" value="1"/>
</dbReference>
<keyword evidence="2" id="KW-0597">Phosphoprotein</keyword>